<dbReference type="AlphaFoldDB" id="A0A370KLP7"/>
<protein>
    <submittedName>
        <fullName evidence="2">ABC transporter</fullName>
    </submittedName>
</protein>
<dbReference type="PROSITE" id="PS51257">
    <property type="entry name" value="PROKAR_LIPOPROTEIN"/>
    <property type="match status" value="1"/>
</dbReference>
<name>A0A370KLP7_9HYPH</name>
<organism evidence="2 3">
    <name type="scientific">Rhizobium grahamii</name>
    <dbReference type="NCBI Taxonomy" id="1120045"/>
    <lineage>
        <taxon>Bacteria</taxon>
        <taxon>Pseudomonadati</taxon>
        <taxon>Pseudomonadota</taxon>
        <taxon>Alphaproteobacteria</taxon>
        <taxon>Hyphomicrobiales</taxon>
        <taxon>Rhizobiaceae</taxon>
        <taxon>Rhizobium/Agrobacterium group</taxon>
        <taxon>Rhizobium</taxon>
    </lineage>
</organism>
<dbReference type="EMBL" id="NAAC01000017">
    <property type="protein sequence ID" value="RDJ09436.1"/>
    <property type="molecule type" value="Genomic_DNA"/>
</dbReference>
<dbReference type="RefSeq" id="WP_037075964.1">
    <property type="nucleotide sequence ID" value="NZ_KZ857260.1"/>
</dbReference>
<comment type="caution">
    <text evidence="2">The sequence shown here is derived from an EMBL/GenBank/DDBJ whole genome shotgun (WGS) entry which is preliminary data.</text>
</comment>
<evidence type="ECO:0000313" key="2">
    <source>
        <dbReference type="EMBL" id="RDJ09436.1"/>
    </source>
</evidence>
<sequence>MSRILIMCLVALFSVSSLTACGAVGKGKGKAPPPVAEAPITK</sequence>
<dbReference type="Proteomes" id="UP000254939">
    <property type="component" value="Unassembled WGS sequence"/>
</dbReference>
<gene>
    <name evidence="2" type="ORF">B5K06_16730</name>
</gene>
<feature type="signal peptide" evidence="1">
    <location>
        <begin position="1"/>
        <end position="22"/>
    </location>
</feature>
<reference evidence="2 3" key="1">
    <citation type="submission" date="2017-03" db="EMBL/GenBank/DDBJ databases">
        <title>Genome analysis of Rhizobial strains effectives or ineffectives for nitrogen fixation isolated from bean seeds.</title>
        <authorList>
            <person name="Peralta H."/>
            <person name="Aguilar-Vera A."/>
            <person name="Mora Y."/>
            <person name="Vargas-Lagunas C."/>
            <person name="Girard L."/>
            <person name="Mora J."/>
        </authorList>
    </citation>
    <scope>NUCLEOTIDE SEQUENCE [LARGE SCALE GENOMIC DNA]</scope>
    <source>
        <strain evidence="2 3">CCGM3</strain>
    </source>
</reference>
<feature type="chain" id="PRO_5017018188" evidence="1">
    <location>
        <begin position="23"/>
        <end position="42"/>
    </location>
</feature>
<proteinExistence type="predicted"/>
<accession>A0A370KLP7</accession>
<evidence type="ECO:0000313" key="3">
    <source>
        <dbReference type="Proteomes" id="UP000254939"/>
    </source>
</evidence>
<evidence type="ECO:0000256" key="1">
    <source>
        <dbReference type="SAM" id="SignalP"/>
    </source>
</evidence>
<keyword evidence="1" id="KW-0732">Signal</keyword>